<gene>
    <name evidence="2" type="ORF">B0T17DRAFT_635174</name>
</gene>
<protein>
    <submittedName>
        <fullName evidence="2">Uncharacterized protein</fullName>
    </submittedName>
</protein>
<organism evidence="2 3">
    <name type="scientific">Bombardia bombarda</name>
    <dbReference type="NCBI Taxonomy" id="252184"/>
    <lineage>
        <taxon>Eukaryota</taxon>
        <taxon>Fungi</taxon>
        <taxon>Dikarya</taxon>
        <taxon>Ascomycota</taxon>
        <taxon>Pezizomycotina</taxon>
        <taxon>Sordariomycetes</taxon>
        <taxon>Sordariomycetidae</taxon>
        <taxon>Sordariales</taxon>
        <taxon>Lasiosphaeriaceae</taxon>
        <taxon>Bombardia</taxon>
    </lineage>
</organism>
<evidence type="ECO:0000313" key="3">
    <source>
        <dbReference type="Proteomes" id="UP001174934"/>
    </source>
</evidence>
<keyword evidence="3" id="KW-1185">Reference proteome</keyword>
<evidence type="ECO:0000256" key="1">
    <source>
        <dbReference type="SAM" id="MobiDB-lite"/>
    </source>
</evidence>
<name>A0AA39X9J6_9PEZI</name>
<dbReference type="Proteomes" id="UP001174934">
    <property type="component" value="Unassembled WGS sequence"/>
</dbReference>
<reference evidence="2" key="1">
    <citation type="submission" date="2023-06" db="EMBL/GenBank/DDBJ databases">
        <title>Genome-scale phylogeny and comparative genomics of the fungal order Sordariales.</title>
        <authorList>
            <consortium name="Lawrence Berkeley National Laboratory"/>
            <person name="Hensen N."/>
            <person name="Bonometti L."/>
            <person name="Westerberg I."/>
            <person name="Brannstrom I.O."/>
            <person name="Guillou S."/>
            <person name="Cros-Aarteil S."/>
            <person name="Calhoun S."/>
            <person name="Haridas S."/>
            <person name="Kuo A."/>
            <person name="Mondo S."/>
            <person name="Pangilinan J."/>
            <person name="Riley R."/>
            <person name="LaButti K."/>
            <person name="Andreopoulos B."/>
            <person name="Lipzen A."/>
            <person name="Chen C."/>
            <person name="Yanf M."/>
            <person name="Daum C."/>
            <person name="Ng V."/>
            <person name="Clum A."/>
            <person name="Steindorff A."/>
            <person name="Ohm R."/>
            <person name="Martin F."/>
            <person name="Silar P."/>
            <person name="Natvig D."/>
            <person name="Lalanne C."/>
            <person name="Gautier V."/>
            <person name="Ament-velasquez S.L."/>
            <person name="Kruys A."/>
            <person name="Hutchinson M.I."/>
            <person name="Powell A.J."/>
            <person name="Barry K."/>
            <person name="Miller A.N."/>
            <person name="Grigoriev I.V."/>
            <person name="Debuchy R."/>
            <person name="Gladieux P."/>
            <person name="Thoren M.H."/>
            <person name="Johannesson H."/>
        </authorList>
    </citation>
    <scope>NUCLEOTIDE SEQUENCE</scope>
    <source>
        <strain evidence="2">SMH3391-2</strain>
    </source>
</reference>
<dbReference type="AlphaFoldDB" id="A0AA39X9J6"/>
<feature type="compositionally biased region" description="Low complexity" evidence="1">
    <location>
        <begin position="372"/>
        <end position="398"/>
    </location>
</feature>
<dbReference type="EMBL" id="JAULSR010000002">
    <property type="protein sequence ID" value="KAK0629836.1"/>
    <property type="molecule type" value="Genomic_DNA"/>
</dbReference>
<feature type="region of interest" description="Disordered" evidence="1">
    <location>
        <begin position="352"/>
        <end position="415"/>
    </location>
</feature>
<evidence type="ECO:0000313" key="2">
    <source>
        <dbReference type="EMBL" id="KAK0629836.1"/>
    </source>
</evidence>
<feature type="region of interest" description="Disordered" evidence="1">
    <location>
        <begin position="117"/>
        <end position="138"/>
    </location>
</feature>
<proteinExistence type="predicted"/>
<feature type="compositionally biased region" description="Acidic residues" evidence="1">
    <location>
        <begin position="352"/>
        <end position="371"/>
    </location>
</feature>
<feature type="region of interest" description="Disordered" evidence="1">
    <location>
        <begin position="457"/>
        <end position="493"/>
    </location>
</feature>
<comment type="caution">
    <text evidence="2">The sequence shown here is derived from an EMBL/GenBank/DDBJ whole genome shotgun (WGS) entry which is preliminary data.</text>
</comment>
<feature type="compositionally biased region" description="Pro residues" evidence="1">
    <location>
        <begin position="399"/>
        <end position="415"/>
    </location>
</feature>
<feature type="region of interest" description="Disordered" evidence="1">
    <location>
        <begin position="296"/>
        <end position="321"/>
    </location>
</feature>
<feature type="compositionally biased region" description="Low complexity" evidence="1">
    <location>
        <begin position="468"/>
        <end position="486"/>
    </location>
</feature>
<accession>A0AA39X9J6</accession>
<sequence>MHEAPVVCEGPPHDLEQLAAEAAAFVIDENYHVLDLWHATAPDTFSTVPVAVELTASPVGILASPLQSFHRTAPRDIDLDLDMELAPDDGLEYSEVFDGSEASIMRTSPGAAVAKESSAMSLEEGKGEQQQQQHGEGDETAALRVYANFVVIGDAISTTVEGLEAEPAQMGGAGKHLIRIDRRTRQLYACIPNLPQHPLTTPTTPTSTRTDNCTHCHHLHPLHKILGCPSLCRYHLYYAATGRLLGRLERCALVEMDARGIVLDVPDMVEFVARMAERVEWLLVLLGSSILVQPVPEEEEEGEEDVEAMEMDGEEGEGEEEDVLVAGVWQYHQWERSSSDVKMEDCCSEWETTVDDVGDDEETVLAEDDELSSSSSMETTTAEGGTWTAAVSSACLSPSPSPSPSPPQPLAPCPSPVPLPAQHLLWYQQRHASTNNNAAAVAAIWGPVGEPVRIDLAGNRCSRGESGGSTRSTRSTRTRSSSSSSSDQGRQEDLCFGASGGDGDCCNHRHPCHYHRVAREYGYEHEHEHEDRIGWEAQGGRMESETEVMWPRLREAWREALKPVW</sequence>